<keyword evidence="9" id="KW-1185">Reference proteome</keyword>
<accession>A0A0A0L880</accession>
<evidence type="ECO:0000256" key="1">
    <source>
        <dbReference type="ARBA" id="ARBA00007277"/>
    </source>
</evidence>
<dbReference type="STRING" id="3659.A0A0A0L880"/>
<evidence type="ECO:0000256" key="6">
    <source>
        <dbReference type="SAM" id="MobiDB-lite"/>
    </source>
</evidence>
<comment type="similarity">
    <text evidence="1">Belongs to the glycerophosphoryl diester phosphodiesterase family.</text>
</comment>
<evidence type="ECO:0000313" key="8">
    <source>
        <dbReference type="EMBL" id="KGN58145.1"/>
    </source>
</evidence>
<dbReference type="GO" id="GO:0006071">
    <property type="term" value="P:glycerol metabolic process"/>
    <property type="evidence" value="ECO:0007669"/>
    <property type="project" value="UniProtKB-KW"/>
</dbReference>
<dbReference type="PANTHER" id="PTHR22958">
    <property type="entry name" value="GLYCEROPHOSPHORYL DIESTER PHOSPHODIESTERASE"/>
    <property type="match status" value="1"/>
</dbReference>
<dbReference type="EMBL" id="CM002924">
    <property type="protein sequence ID" value="KGN58145.1"/>
    <property type="molecule type" value="Genomic_DNA"/>
</dbReference>
<dbReference type="Proteomes" id="UP000029981">
    <property type="component" value="Chromosome 3"/>
</dbReference>
<dbReference type="Pfam" id="PF03009">
    <property type="entry name" value="GDPD"/>
    <property type="match status" value="1"/>
</dbReference>
<evidence type="ECO:0000259" key="7">
    <source>
        <dbReference type="PROSITE" id="PS51704"/>
    </source>
</evidence>
<reference evidence="8 9" key="2">
    <citation type="journal article" date="2009" name="PLoS ONE">
        <title>An integrated genetic and cytogenetic map of the cucumber genome.</title>
        <authorList>
            <person name="Ren Y."/>
            <person name="Zhang Z."/>
            <person name="Liu J."/>
            <person name="Staub J.E."/>
            <person name="Han Y."/>
            <person name="Cheng Z."/>
            <person name="Li X."/>
            <person name="Lu J."/>
            <person name="Miao H."/>
            <person name="Kang H."/>
            <person name="Xie B."/>
            <person name="Gu X."/>
            <person name="Wang X."/>
            <person name="Du Y."/>
            <person name="Jin W."/>
            <person name="Huang S."/>
        </authorList>
    </citation>
    <scope>NUCLEOTIDE SEQUENCE [LARGE SCALE GENOMIC DNA]</scope>
    <source>
        <strain evidence="9">cv. 9930</strain>
    </source>
</reference>
<dbReference type="PROSITE" id="PS51704">
    <property type="entry name" value="GP_PDE"/>
    <property type="match status" value="1"/>
</dbReference>
<dbReference type="AlphaFoldDB" id="A0A0A0L880"/>
<reference evidence="8 9" key="1">
    <citation type="journal article" date="2009" name="Nat. Genet.">
        <title>The genome of the cucumber, Cucumis sativus L.</title>
        <authorList>
            <person name="Huang S."/>
            <person name="Li R."/>
            <person name="Zhang Z."/>
            <person name="Li L."/>
            <person name="Gu X."/>
            <person name="Fan W."/>
            <person name="Lucas W.J."/>
            <person name="Wang X."/>
            <person name="Xie B."/>
            <person name="Ni P."/>
            <person name="Ren Y."/>
            <person name="Zhu H."/>
            <person name="Li J."/>
            <person name="Lin K."/>
            <person name="Jin W."/>
            <person name="Fei Z."/>
            <person name="Li G."/>
            <person name="Staub J."/>
            <person name="Kilian A."/>
            <person name="van der Vossen E.A."/>
            <person name="Wu Y."/>
            <person name="Guo J."/>
            <person name="He J."/>
            <person name="Jia Z."/>
            <person name="Ren Y."/>
            <person name="Tian G."/>
            <person name="Lu Y."/>
            <person name="Ruan J."/>
            <person name="Qian W."/>
            <person name="Wang M."/>
            <person name="Huang Q."/>
            <person name="Li B."/>
            <person name="Xuan Z."/>
            <person name="Cao J."/>
            <person name="Asan"/>
            <person name="Wu Z."/>
            <person name="Zhang J."/>
            <person name="Cai Q."/>
            <person name="Bai Y."/>
            <person name="Zhao B."/>
            <person name="Han Y."/>
            <person name="Li Y."/>
            <person name="Li X."/>
            <person name="Wang S."/>
            <person name="Shi Q."/>
            <person name="Liu S."/>
            <person name="Cho W.K."/>
            <person name="Kim J.Y."/>
            <person name="Xu Y."/>
            <person name="Heller-Uszynska K."/>
            <person name="Miao H."/>
            <person name="Cheng Z."/>
            <person name="Zhang S."/>
            <person name="Wu J."/>
            <person name="Yang Y."/>
            <person name="Kang H."/>
            <person name="Li M."/>
            <person name="Liang H."/>
            <person name="Ren X."/>
            <person name="Shi Z."/>
            <person name="Wen M."/>
            <person name="Jian M."/>
            <person name="Yang H."/>
            <person name="Zhang G."/>
            <person name="Yang Z."/>
            <person name="Chen R."/>
            <person name="Liu S."/>
            <person name="Li J."/>
            <person name="Ma L."/>
            <person name="Liu H."/>
            <person name="Zhou Y."/>
            <person name="Zhao J."/>
            <person name="Fang X."/>
            <person name="Li G."/>
            <person name="Fang L."/>
            <person name="Li Y."/>
            <person name="Liu D."/>
            <person name="Zheng H."/>
            <person name="Zhang Y."/>
            <person name="Qin N."/>
            <person name="Li Z."/>
            <person name="Yang G."/>
            <person name="Yang S."/>
            <person name="Bolund L."/>
            <person name="Kristiansen K."/>
            <person name="Zheng H."/>
            <person name="Li S."/>
            <person name="Zhang X."/>
            <person name="Yang H."/>
            <person name="Wang J."/>
            <person name="Sun R."/>
            <person name="Zhang B."/>
            <person name="Jiang S."/>
            <person name="Wang J."/>
            <person name="Du Y."/>
            <person name="Li S."/>
        </authorList>
    </citation>
    <scope>NUCLEOTIDE SEQUENCE [LARGE SCALE GENOMIC DNA]</scope>
    <source>
        <strain evidence="9">cv. 9930</strain>
    </source>
</reference>
<evidence type="ECO:0000313" key="9">
    <source>
        <dbReference type="Proteomes" id="UP000029981"/>
    </source>
</evidence>
<comment type="catalytic activity">
    <reaction evidence="5">
        <text>a sn-glycero-3-phosphodiester + H2O = an alcohol + sn-glycerol 3-phosphate + H(+)</text>
        <dbReference type="Rhea" id="RHEA:12969"/>
        <dbReference type="ChEBI" id="CHEBI:15377"/>
        <dbReference type="ChEBI" id="CHEBI:15378"/>
        <dbReference type="ChEBI" id="CHEBI:30879"/>
        <dbReference type="ChEBI" id="CHEBI:57597"/>
        <dbReference type="ChEBI" id="CHEBI:83408"/>
        <dbReference type="EC" id="3.1.4.46"/>
    </reaction>
</comment>
<evidence type="ECO:0000256" key="5">
    <source>
        <dbReference type="ARBA" id="ARBA00047512"/>
    </source>
</evidence>
<keyword evidence="3" id="KW-0319">Glycerol metabolism</keyword>
<dbReference type="InterPro" id="IPR017946">
    <property type="entry name" value="PLC-like_Pdiesterase_TIM-brl"/>
</dbReference>
<dbReference type="OrthoDB" id="1058301at2759"/>
<name>A0A0A0L880_CUCSA</name>
<dbReference type="InterPro" id="IPR030395">
    <property type="entry name" value="GP_PDE_dom"/>
</dbReference>
<dbReference type="PANTHER" id="PTHR22958:SF1">
    <property type="entry name" value="GLYCEROPHOSPHOCHOLINE PHOSPHODIESTERASE GPCPD1"/>
    <property type="match status" value="1"/>
</dbReference>
<gene>
    <name evidence="8" type="ORF">Csa_3G556210</name>
</gene>
<dbReference type="InterPro" id="IPR051578">
    <property type="entry name" value="GDPD"/>
</dbReference>
<feature type="domain" description="GP-PDE" evidence="7">
    <location>
        <begin position="46"/>
        <end position="334"/>
    </location>
</feature>
<dbReference type="KEGG" id="csv:101216746"/>
<evidence type="ECO:0000256" key="2">
    <source>
        <dbReference type="ARBA" id="ARBA00012247"/>
    </source>
</evidence>
<dbReference type="FunFam" id="3.20.20.190:FF:000034">
    <property type="entry name" value="Glycerophosphodiester phosphodiesterase GDPD2"/>
    <property type="match status" value="1"/>
</dbReference>
<organism evidence="8 9">
    <name type="scientific">Cucumis sativus</name>
    <name type="common">Cucumber</name>
    <dbReference type="NCBI Taxonomy" id="3659"/>
    <lineage>
        <taxon>Eukaryota</taxon>
        <taxon>Viridiplantae</taxon>
        <taxon>Streptophyta</taxon>
        <taxon>Embryophyta</taxon>
        <taxon>Tracheophyta</taxon>
        <taxon>Spermatophyta</taxon>
        <taxon>Magnoliopsida</taxon>
        <taxon>eudicotyledons</taxon>
        <taxon>Gunneridae</taxon>
        <taxon>Pentapetalae</taxon>
        <taxon>rosids</taxon>
        <taxon>fabids</taxon>
        <taxon>Cucurbitales</taxon>
        <taxon>Cucurbitaceae</taxon>
        <taxon>Benincaseae</taxon>
        <taxon>Cucumis</taxon>
    </lineage>
</organism>
<reference evidence="8 9" key="3">
    <citation type="journal article" date="2010" name="BMC Genomics">
        <title>Transcriptome sequencing and comparative analysis of cucumber flowers with different sex types.</title>
        <authorList>
            <person name="Guo S."/>
            <person name="Zheng Y."/>
            <person name="Joung J.G."/>
            <person name="Liu S."/>
            <person name="Zhang Z."/>
            <person name="Crasta O.R."/>
            <person name="Sobral B.W."/>
            <person name="Xu Y."/>
            <person name="Huang S."/>
            <person name="Fei Z."/>
        </authorList>
    </citation>
    <scope>NUCLEOTIDE SEQUENCE [LARGE SCALE GENOMIC DNA]</scope>
    <source>
        <strain evidence="9">cv. 9930</strain>
    </source>
</reference>
<proteinExistence type="inferred from homology"/>
<dbReference type="OMA" id="GTELYYD"/>
<keyword evidence="4" id="KW-0378">Hydrolase</keyword>
<dbReference type="Gramene" id="KGN58145">
    <property type="protein sequence ID" value="KGN58145"/>
    <property type="gene ID" value="Csa_3G556210"/>
</dbReference>
<protein>
    <recommendedName>
        <fullName evidence="2">glycerophosphodiester phosphodiesterase</fullName>
        <ecNumber evidence="2">3.1.4.46</ecNumber>
    </recommendedName>
</protein>
<feature type="region of interest" description="Disordered" evidence="6">
    <location>
        <begin position="343"/>
        <end position="367"/>
    </location>
</feature>
<dbReference type="SUPFAM" id="SSF51695">
    <property type="entry name" value="PLC-like phosphodiesterases"/>
    <property type="match status" value="1"/>
</dbReference>
<dbReference type="eggNOG" id="KOG2421">
    <property type="taxonomic scope" value="Eukaryota"/>
</dbReference>
<evidence type="ECO:0000256" key="3">
    <source>
        <dbReference type="ARBA" id="ARBA00022798"/>
    </source>
</evidence>
<dbReference type="Gene3D" id="3.20.20.190">
    <property type="entry name" value="Phosphatidylinositol (PI) phosphodiesterase"/>
    <property type="match status" value="1"/>
</dbReference>
<dbReference type="GO" id="GO:0046475">
    <property type="term" value="P:glycerophospholipid catabolic process"/>
    <property type="evidence" value="ECO:0000318"/>
    <property type="project" value="GO_Central"/>
</dbReference>
<dbReference type="GO" id="GO:0008889">
    <property type="term" value="F:glycerophosphodiester phosphodiesterase activity"/>
    <property type="evidence" value="ECO:0007669"/>
    <property type="project" value="UniProtKB-EC"/>
</dbReference>
<reference evidence="8 9" key="4">
    <citation type="journal article" date="2011" name="BMC Genomics">
        <title>RNA-Seq improves annotation of protein-coding genes in the cucumber genome.</title>
        <authorList>
            <person name="Li Z."/>
            <person name="Zhang Z."/>
            <person name="Yan P."/>
            <person name="Huang S."/>
            <person name="Fei Z."/>
            <person name="Lin K."/>
        </authorList>
    </citation>
    <scope>NUCLEOTIDE SEQUENCE [LARGE SCALE GENOMIC DNA]</scope>
    <source>
        <strain evidence="9">cv. 9930</strain>
    </source>
</reference>
<evidence type="ECO:0000256" key="4">
    <source>
        <dbReference type="ARBA" id="ARBA00022801"/>
    </source>
</evidence>
<dbReference type="EC" id="3.1.4.46" evidence="2"/>
<sequence length="390" mass="43958">MALKAVHVSDVPNLDQVPANASLALYSNRFSKGVEFGQKAFRASKFLVIGHRGSGMNALQSSDRRMRAIKENSILSFNAAAKFPIDFVEFDVQVTKDNCPVIFHDDVILSVDKGTVFEKRITELTLSEFLYYGPQQDPQKEGNCLLRKTKDGKIVNWNVEADDSLCTLEEAFQKVETSIGFNIELKFDDHIVYDHGYLTCVLQTILQVVFENAKERPIIFSTFQPDAALLVRKLQATYPVFFLTNGGTELYDDVRRNSLEEALKVCLEGGLQGIVSEVKGIFRNPGTVKKIRDSELSLLTYGRLNNVAEAVYMQHLMGVEGVIVDLVEEITEAMEEMMIKPKAIEKGEEEEGKKEEGEGKVEEVEMDKKPQFSERELSFLLKLIPQLIEL</sequence>